<accession>A0A0C9MYJ2</accession>
<comment type="caution">
    <text evidence="3">The sequence shown here is derived from an EMBL/GenBank/DDBJ whole genome shotgun (WGS) entry which is preliminary data.</text>
</comment>
<evidence type="ECO:0000313" key="3">
    <source>
        <dbReference type="EMBL" id="GAN12389.1"/>
    </source>
</evidence>
<dbReference type="GeneID" id="78526438"/>
<dbReference type="EMBL" id="BBJS01000007">
    <property type="protein sequence ID" value="GAN12389.1"/>
    <property type="molecule type" value="Genomic_DNA"/>
</dbReference>
<sequence>MTIKTYRRHGLALVAAGLLLPALAGCSRSEPEEQPAAMTENDAGVIETQPEDVMPAMENQAAPVADMNAVEETLPPPPPERTVDQQMLDDASATGMTSRVTRGRTSTDEAAPAEAPTNEQ</sequence>
<keyword evidence="4" id="KW-1185">Reference proteome</keyword>
<feature type="signal peptide" evidence="2">
    <location>
        <begin position="1"/>
        <end position="24"/>
    </location>
</feature>
<dbReference type="RefSeq" id="WP_007405895.1">
    <property type="nucleotide sequence ID" value="NZ_BBJS01000007.1"/>
</dbReference>
<feature type="region of interest" description="Disordered" evidence="1">
    <location>
        <begin position="70"/>
        <end position="120"/>
    </location>
</feature>
<keyword evidence="2" id="KW-0732">Signal</keyword>
<name>A0A0C9MYJ2_SPHPI</name>
<proteinExistence type="predicted"/>
<protein>
    <submittedName>
        <fullName evidence="3">DNA, contig: SP607</fullName>
    </submittedName>
</protein>
<evidence type="ECO:0000256" key="1">
    <source>
        <dbReference type="SAM" id="MobiDB-lite"/>
    </source>
</evidence>
<dbReference type="Proteomes" id="UP000032025">
    <property type="component" value="Unassembled WGS sequence"/>
</dbReference>
<gene>
    <name evidence="3" type="ORF">SP6_07_01750</name>
</gene>
<reference evidence="3 4" key="1">
    <citation type="submission" date="2014-08" db="EMBL/GenBank/DDBJ databases">
        <title>Whole genome shotgun sequence of Sphingomonas paucimobilis NBRC 13935.</title>
        <authorList>
            <person name="Hosoyama A."/>
            <person name="Hashimoto M."/>
            <person name="Hosoyama Y."/>
            <person name="Noguchi M."/>
            <person name="Uohara A."/>
            <person name="Ohji S."/>
            <person name="Katano-Makiyama Y."/>
            <person name="Ichikawa N."/>
            <person name="Kimura A."/>
            <person name="Yamazoe A."/>
            <person name="Fujita N."/>
        </authorList>
    </citation>
    <scope>NUCLEOTIDE SEQUENCE [LARGE SCALE GENOMIC DNA]</scope>
    <source>
        <strain evidence="3 4">NBRC 13935</strain>
    </source>
</reference>
<dbReference type="AlphaFoldDB" id="A0A0C9MYJ2"/>
<evidence type="ECO:0000256" key="2">
    <source>
        <dbReference type="SAM" id="SignalP"/>
    </source>
</evidence>
<evidence type="ECO:0000313" key="4">
    <source>
        <dbReference type="Proteomes" id="UP000032025"/>
    </source>
</evidence>
<feature type="chain" id="PRO_5002199861" evidence="2">
    <location>
        <begin position="25"/>
        <end position="120"/>
    </location>
</feature>
<organism evidence="3 4">
    <name type="scientific">Sphingomonas paucimobilis NBRC 13935</name>
    <dbReference type="NCBI Taxonomy" id="1219050"/>
    <lineage>
        <taxon>Bacteria</taxon>
        <taxon>Pseudomonadati</taxon>
        <taxon>Pseudomonadota</taxon>
        <taxon>Alphaproteobacteria</taxon>
        <taxon>Sphingomonadales</taxon>
        <taxon>Sphingomonadaceae</taxon>
        <taxon>Sphingomonas</taxon>
    </lineage>
</organism>
<dbReference type="PROSITE" id="PS51257">
    <property type="entry name" value="PROKAR_LIPOPROTEIN"/>
    <property type="match status" value="1"/>
</dbReference>
<feature type="compositionally biased region" description="Polar residues" evidence="1">
    <location>
        <begin position="94"/>
        <end position="104"/>
    </location>
</feature>